<sequence length="52" mass="5619">MFCEKTSTQNTLRPLWNGASDVLNLSRSGCCATVQKLMSEGNSSLISHLSTT</sequence>
<proteinExistence type="predicted"/>
<name>A0A0E9UJU3_ANGAN</name>
<protein>
    <submittedName>
        <fullName evidence="1">Uncharacterized protein</fullName>
    </submittedName>
</protein>
<organism evidence="1">
    <name type="scientific">Anguilla anguilla</name>
    <name type="common">European freshwater eel</name>
    <name type="synonym">Muraena anguilla</name>
    <dbReference type="NCBI Taxonomy" id="7936"/>
    <lineage>
        <taxon>Eukaryota</taxon>
        <taxon>Metazoa</taxon>
        <taxon>Chordata</taxon>
        <taxon>Craniata</taxon>
        <taxon>Vertebrata</taxon>
        <taxon>Euteleostomi</taxon>
        <taxon>Actinopterygii</taxon>
        <taxon>Neopterygii</taxon>
        <taxon>Teleostei</taxon>
        <taxon>Anguilliformes</taxon>
        <taxon>Anguillidae</taxon>
        <taxon>Anguilla</taxon>
    </lineage>
</organism>
<dbReference type="EMBL" id="GBXM01042596">
    <property type="protein sequence ID" value="JAH65981.1"/>
    <property type="molecule type" value="Transcribed_RNA"/>
</dbReference>
<accession>A0A0E9UJU3</accession>
<evidence type="ECO:0000313" key="1">
    <source>
        <dbReference type="EMBL" id="JAH65981.1"/>
    </source>
</evidence>
<dbReference type="AlphaFoldDB" id="A0A0E9UJU3"/>
<reference evidence="1" key="1">
    <citation type="submission" date="2014-11" db="EMBL/GenBank/DDBJ databases">
        <authorList>
            <person name="Amaro Gonzalez C."/>
        </authorList>
    </citation>
    <scope>NUCLEOTIDE SEQUENCE</scope>
</reference>
<reference evidence="1" key="2">
    <citation type="journal article" date="2015" name="Fish Shellfish Immunol.">
        <title>Early steps in the European eel (Anguilla anguilla)-Vibrio vulnificus interaction in the gills: Role of the RtxA13 toxin.</title>
        <authorList>
            <person name="Callol A."/>
            <person name="Pajuelo D."/>
            <person name="Ebbesson L."/>
            <person name="Teles M."/>
            <person name="MacKenzie S."/>
            <person name="Amaro C."/>
        </authorList>
    </citation>
    <scope>NUCLEOTIDE SEQUENCE</scope>
</reference>